<feature type="region of interest" description="Disordered" evidence="1">
    <location>
        <begin position="1"/>
        <end position="20"/>
    </location>
</feature>
<evidence type="ECO:0000256" key="1">
    <source>
        <dbReference type="SAM" id="MobiDB-lite"/>
    </source>
</evidence>
<accession>A0A6L7F1A0</accession>
<name>A0A6L7F1A0_9ACTN</name>
<keyword evidence="3" id="KW-1185">Reference proteome</keyword>
<dbReference type="RefSeq" id="WP_160878495.1">
    <property type="nucleotide sequence ID" value="NZ_WUEK01000008.1"/>
</dbReference>
<reference evidence="2 3" key="1">
    <citation type="submission" date="2019-12" db="EMBL/GenBank/DDBJ databases">
        <authorList>
            <person name="Kun Z."/>
        </authorList>
    </citation>
    <scope>NUCLEOTIDE SEQUENCE [LARGE SCALE GENOMIC DNA]</scope>
    <source>
        <strain evidence="2 3">YIM 123512</strain>
    </source>
</reference>
<evidence type="ECO:0000313" key="3">
    <source>
        <dbReference type="Proteomes" id="UP000473325"/>
    </source>
</evidence>
<dbReference type="AlphaFoldDB" id="A0A6L7F1A0"/>
<proteinExistence type="predicted"/>
<evidence type="ECO:0000313" key="2">
    <source>
        <dbReference type="EMBL" id="MXG90551.1"/>
    </source>
</evidence>
<dbReference type="EMBL" id="WUEK01000008">
    <property type="protein sequence ID" value="MXG90551.1"/>
    <property type="molecule type" value="Genomic_DNA"/>
</dbReference>
<organism evidence="2 3">
    <name type="scientific">Nocardioides flavescens</name>
    <dbReference type="NCBI Taxonomy" id="2691959"/>
    <lineage>
        <taxon>Bacteria</taxon>
        <taxon>Bacillati</taxon>
        <taxon>Actinomycetota</taxon>
        <taxon>Actinomycetes</taxon>
        <taxon>Propionibacteriales</taxon>
        <taxon>Nocardioidaceae</taxon>
        <taxon>Nocardioides</taxon>
    </lineage>
</organism>
<gene>
    <name evidence="2" type="ORF">GRQ65_13430</name>
</gene>
<protein>
    <submittedName>
        <fullName evidence="2">Uncharacterized protein</fullName>
    </submittedName>
</protein>
<sequence>MADARHPTHPSGPPRIVPGRTAATDQLAAFLTDRLREELAALLERGGSTAAMLAVLDEQLLGLADGRLPEPRELRLLLWAYGGHPDYDPAWTDLLR</sequence>
<dbReference type="Proteomes" id="UP000473325">
    <property type="component" value="Unassembled WGS sequence"/>
</dbReference>
<comment type="caution">
    <text evidence="2">The sequence shown here is derived from an EMBL/GenBank/DDBJ whole genome shotgun (WGS) entry which is preliminary data.</text>
</comment>